<dbReference type="PROSITE" id="PS51782">
    <property type="entry name" value="LYSM"/>
    <property type="match status" value="2"/>
</dbReference>
<proteinExistence type="predicted"/>
<dbReference type="PROSITE" id="PS50943">
    <property type="entry name" value="HTH_CROC1"/>
    <property type="match status" value="1"/>
</dbReference>
<dbReference type="AlphaFoldDB" id="A0A0F8ZYV9"/>
<feature type="domain" description="LysM" evidence="2">
    <location>
        <begin position="70"/>
        <end position="114"/>
    </location>
</feature>
<dbReference type="InterPro" id="IPR001387">
    <property type="entry name" value="Cro/C1-type_HTH"/>
</dbReference>
<dbReference type="Gene3D" id="2.70.70.10">
    <property type="entry name" value="Glucose Permease (Domain IIA)"/>
    <property type="match status" value="1"/>
</dbReference>
<dbReference type="CDD" id="cd00118">
    <property type="entry name" value="LysM"/>
    <property type="match status" value="2"/>
</dbReference>
<dbReference type="PANTHER" id="PTHR21666:SF270">
    <property type="entry name" value="MUREIN HYDROLASE ACTIVATOR ENVC"/>
    <property type="match status" value="1"/>
</dbReference>
<dbReference type="InterPro" id="IPR050570">
    <property type="entry name" value="Cell_wall_metabolism_enzyme"/>
</dbReference>
<feature type="domain" description="LysM" evidence="2">
    <location>
        <begin position="24"/>
        <end position="68"/>
    </location>
</feature>
<feature type="domain" description="HTH cro/C1-type" evidence="1">
    <location>
        <begin position="78"/>
        <end position="94"/>
    </location>
</feature>
<protein>
    <recommendedName>
        <fullName evidence="4">LysM domain-containing protein</fullName>
    </recommendedName>
</protein>
<dbReference type="SUPFAM" id="SSF54106">
    <property type="entry name" value="LysM domain"/>
    <property type="match status" value="1"/>
</dbReference>
<gene>
    <name evidence="3" type="ORF">LCGC14_2636700</name>
</gene>
<dbReference type="PANTHER" id="PTHR21666">
    <property type="entry name" value="PEPTIDASE-RELATED"/>
    <property type="match status" value="1"/>
</dbReference>
<dbReference type="SMART" id="SM00257">
    <property type="entry name" value="LysM"/>
    <property type="match status" value="2"/>
</dbReference>
<dbReference type="Gene3D" id="3.10.350.10">
    <property type="entry name" value="LysM domain"/>
    <property type="match status" value="2"/>
</dbReference>
<dbReference type="GO" id="GO:0004222">
    <property type="term" value="F:metalloendopeptidase activity"/>
    <property type="evidence" value="ECO:0007669"/>
    <property type="project" value="TreeGrafter"/>
</dbReference>
<feature type="non-terminal residue" evidence="3">
    <location>
        <position position="249"/>
    </location>
</feature>
<dbReference type="CDD" id="cd12797">
    <property type="entry name" value="M23_peptidase"/>
    <property type="match status" value="1"/>
</dbReference>
<organism evidence="3">
    <name type="scientific">marine sediment metagenome</name>
    <dbReference type="NCBI Taxonomy" id="412755"/>
    <lineage>
        <taxon>unclassified sequences</taxon>
        <taxon>metagenomes</taxon>
        <taxon>ecological metagenomes</taxon>
    </lineage>
</organism>
<dbReference type="Pfam" id="PF01476">
    <property type="entry name" value="LysM"/>
    <property type="match status" value="2"/>
</dbReference>
<dbReference type="SUPFAM" id="SSF51261">
    <property type="entry name" value="Duplicated hybrid motif"/>
    <property type="match status" value="1"/>
</dbReference>
<dbReference type="InterPro" id="IPR036779">
    <property type="entry name" value="LysM_dom_sf"/>
</dbReference>
<reference evidence="3" key="1">
    <citation type="journal article" date="2015" name="Nature">
        <title>Complex archaea that bridge the gap between prokaryotes and eukaryotes.</title>
        <authorList>
            <person name="Spang A."/>
            <person name="Saw J.H."/>
            <person name="Jorgensen S.L."/>
            <person name="Zaremba-Niedzwiedzka K."/>
            <person name="Martijn J."/>
            <person name="Lind A.E."/>
            <person name="van Eijk R."/>
            <person name="Schleper C."/>
            <person name="Guy L."/>
            <person name="Ettema T.J."/>
        </authorList>
    </citation>
    <scope>NUCLEOTIDE SEQUENCE</scope>
</reference>
<dbReference type="EMBL" id="LAZR01045363">
    <property type="protein sequence ID" value="KKK99043.1"/>
    <property type="molecule type" value="Genomic_DNA"/>
</dbReference>
<evidence type="ECO:0000313" key="3">
    <source>
        <dbReference type="EMBL" id="KKK99043.1"/>
    </source>
</evidence>
<sequence length="249" mass="27747">MARAIIVTLLLFLLPLINTHGDDFTYTLKKGETLYAISRRFNVSLELLLTENKIKDPSRVPVGTEIKIPSMHLVSKGDTLYSIAKKYNVSLDDLIESNEINDYTRMRVGTLLIIPHSETEHFDKPRDPVAANKRIEQSDTLWPHPGPKEEFKGKLKGVVISGRIGDRIFSISSGSVVWAGPYRGFGRVVFIESPGGYIYVYAGNEKTLVSVGDTVQPGKEIGRLGMNVHAGTPQLLFLVYQHGKPVDPW</sequence>
<evidence type="ECO:0000259" key="2">
    <source>
        <dbReference type="PROSITE" id="PS51782"/>
    </source>
</evidence>
<dbReference type="Pfam" id="PF01551">
    <property type="entry name" value="Peptidase_M23"/>
    <property type="match status" value="1"/>
</dbReference>
<accession>A0A0F8ZYV9</accession>
<dbReference type="InterPro" id="IPR018392">
    <property type="entry name" value="LysM"/>
</dbReference>
<comment type="caution">
    <text evidence="3">The sequence shown here is derived from an EMBL/GenBank/DDBJ whole genome shotgun (WGS) entry which is preliminary data.</text>
</comment>
<dbReference type="InterPro" id="IPR016047">
    <property type="entry name" value="M23ase_b-sheet_dom"/>
</dbReference>
<name>A0A0F8ZYV9_9ZZZZ</name>
<evidence type="ECO:0008006" key="4">
    <source>
        <dbReference type="Google" id="ProtNLM"/>
    </source>
</evidence>
<dbReference type="InterPro" id="IPR011055">
    <property type="entry name" value="Dup_hybrid_motif"/>
</dbReference>
<evidence type="ECO:0000259" key="1">
    <source>
        <dbReference type="PROSITE" id="PS50943"/>
    </source>
</evidence>